<dbReference type="InterPro" id="IPR029277">
    <property type="entry name" value="SVWC_dom"/>
</dbReference>
<name>A0A224X3M2_9SCOR</name>
<dbReference type="AlphaFoldDB" id="A0A224X3M2"/>
<dbReference type="EMBL" id="GFBG01000091">
    <property type="protein sequence ID" value="JAW07076.1"/>
    <property type="molecule type" value="Transcribed_RNA"/>
</dbReference>
<keyword evidence="2" id="KW-0964">Secreted</keyword>
<protein>
    <submittedName>
        <fullName evidence="5">Putative La1-like peptide</fullName>
    </submittedName>
</protein>
<evidence type="ECO:0000256" key="3">
    <source>
        <dbReference type="SAM" id="SignalP"/>
    </source>
</evidence>
<dbReference type="GO" id="GO:0005576">
    <property type="term" value="C:extracellular region"/>
    <property type="evidence" value="ECO:0007669"/>
    <property type="project" value="UniProtKB-SubCell"/>
</dbReference>
<feature type="signal peptide" evidence="3">
    <location>
        <begin position="1"/>
        <end position="17"/>
    </location>
</feature>
<organism evidence="5">
    <name type="scientific">Megacormus gertschi</name>
    <dbReference type="NCBI Taxonomy" id="1843536"/>
    <lineage>
        <taxon>Eukaryota</taxon>
        <taxon>Metazoa</taxon>
        <taxon>Ecdysozoa</taxon>
        <taxon>Arthropoda</taxon>
        <taxon>Chelicerata</taxon>
        <taxon>Arachnida</taxon>
        <taxon>Scorpiones</taxon>
        <taxon>Iurida</taxon>
        <taxon>Chactoidea</taxon>
        <taxon>Euscorpiidae</taxon>
        <taxon>Megacorminae</taxon>
        <taxon>Megacormini</taxon>
        <taxon>Megacormus</taxon>
    </lineage>
</organism>
<sequence>MKTLCTLFFLFVFAVNAAQISRRTCRTRTGEILRENEEWKDPHYCSIYRCSVYDGEPELDGLTCATFRVPPGCQKVDGRGYYPDCCPTVVCHE</sequence>
<evidence type="ECO:0000256" key="2">
    <source>
        <dbReference type="ARBA" id="ARBA00022525"/>
    </source>
</evidence>
<evidence type="ECO:0000259" key="4">
    <source>
        <dbReference type="SMART" id="SM01318"/>
    </source>
</evidence>
<reference evidence="5" key="1">
    <citation type="submission" date="2016-10" db="EMBL/GenBank/DDBJ databases">
        <title>Venom proteomic and venom gland transcriptomic analyses of the scorpion Megacormus gertschi Diaz-Najera, 1966 (Scorpiones: Euscorpiidae: Megacorminae).</title>
        <authorList>
            <person name="Santibanez-Lopez C.E."/>
            <person name="Cid-Uribe J.I."/>
            <person name="Zamudio F.Z."/>
            <person name="Batista C.V."/>
            <person name="Ortiz E."/>
            <person name="Possani L.D."/>
        </authorList>
    </citation>
    <scope>NUCLEOTIDE SEQUENCE</scope>
    <source>
        <tissue evidence="5">Venom gland</tissue>
    </source>
</reference>
<dbReference type="SMART" id="SM01318">
    <property type="entry name" value="SVWC"/>
    <property type="match status" value="1"/>
</dbReference>
<evidence type="ECO:0000256" key="1">
    <source>
        <dbReference type="ARBA" id="ARBA00004613"/>
    </source>
</evidence>
<comment type="subcellular location">
    <subcellularLocation>
        <location evidence="1">Secreted</location>
    </subcellularLocation>
</comment>
<evidence type="ECO:0000313" key="5">
    <source>
        <dbReference type="EMBL" id="JAW07076.1"/>
    </source>
</evidence>
<feature type="chain" id="PRO_5012827204" evidence="3">
    <location>
        <begin position="18"/>
        <end position="93"/>
    </location>
</feature>
<feature type="domain" description="Single" evidence="4">
    <location>
        <begin position="25"/>
        <end position="91"/>
    </location>
</feature>
<accession>A0A224X3M2</accession>
<keyword evidence="3" id="KW-0732">Signal</keyword>
<dbReference type="Pfam" id="PF15430">
    <property type="entry name" value="SVWC"/>
    <property type="match status" value="1"/>
</dbReference>
<proteinExistence type="predicted"/>